<feature type="non-terminal residue" evidence="1">
    <location>
        <position position="69"/>
    </location>
</feature>
<evidence type="ECO:0000313" key="2">
    <source>
        <dbReference type="Proteomes" id="UP001219934"/>
    </source>
</evidence>
<gene>
    <name evidence="1" type="ORF">JOQ06_005908</name>
</gene>
<proteinExistence type="predicted"/>
<keyword evidence="2" id="KW-1185">Reference proteome</keyword>
<comment type="caution">
    <text evidence="1">The sequence shown here is derived from an EMBL/GenBank/DDBJ whole genome shotgun (WGS) entry which is preliminary data.</text>
</comment>
<sequence length="69" mass="8005">MEERGCRWLSQPLFSPEELLFTIWDLASLNKQAPYSLTTHIQPLMEIESSKENRLQTGWHAGVVLGKYE</sequence>
<accession>A0AAD6FQQ4</accession>
<name>A0AAD6FQQ4_9TELE</name>
<evidence type="ECO:0000313" key="1">
    <source>
        <dbReference type="EMBL" id="KAJ4943406.1"/>
    </source>
</evidence>
<dbReference type="Proteomes" id="UP001219934">
    <property type="component" value="Unassembled WGS sequence"/>
</dbReference>
<dbReference type="EMBL" id="JAPTMU010000005">
    <property type="protein sequence ID" value="KAJ4943406.1"/>
    <property type="molecule type" value="Genomic_DNA"/>
</dbReference>
<protein>
    <submittedName>
        <fullName evidence="1">Uncharacterized protein</fullName>
    </submittedName>
</protein>
<organism evidence="1 2">
    <name type="scientific">Pogonophryne albipinna</name>
    <dbReference type="NCBI Taxonomy" id="1090488"/>
    <lineage>
        <taxon>Eukaryota</taxon>
        <taxon>Metazoa</taxon>
        <taxon>Chordata</taxon>
        <taxon>Craniata</taxon>
        <taxon>Vertebrata</taxon>
        <taxon>Euteleostomi</taxon>
        <taxon>Actinopterygii</taxon>
        <taxon>Neopterygii</taxon>
        <taxon>Teleostei</taxon>
        <taxon>Neoteleostei</taxon>
        <taxon>Acanthomorphata</taxon>
        <taxon>Eupercaria</taxon>
        <taxon>Perciformes</taxon>
        <taxon>Notothenioidei</taxon>
        <taxon>Pogonophryne</taxon>
    </lineage>
</organism>
<reference evidence="1" key="1">
    <citation type="submission" date="2022-11" db="EMBL/GenBank/DDBJ databases">
        <title>Chromosome-level genome of Pogonophryne albipinna.</title>
        <authorList>
            <person name="Jo E."/>
        </authorList>
    </citation>
    <scope>NUCLEOTIDE SEQUENCE</scope>
    <source>
        <strain evidence="1">SGF0006</strain>
        <tissue evidence="1">Muscle</tissue>
    </source>
</reference>
<dbReference type="AlphaFoldDB" id="A0AAD6FQQ4"/>